<proteinExistence type="predicted"/>
<feature type="compositionally biased region" description="Pro residues" evidence="1">
    <location>
        <begin position="104"/>
        <end position="114"/>
    </location>
</feature>
<sequence>MVFTLAEAWFVNYKETLLNIVANPLAYTPEEVKALDKQVAQVSAIIKAHLADLAARAAARGIYPIKSIATPEPMTPEPMTPEPMTPEPMTPEPMTPMIFDDAQTPPPATPPATPPVTRKKRNWNCSPKSPDSPSNSRRRTGPQNREDPLRQRLQF</sequence>
<protein>
    <submittedName>
        <fullName evidence="2">Uncharacterized protein</fullName>
    </submittedName>
</protein>
<accession>A0A6C0HMM6</accession>
<reference evidence="2" key="1">
    <citation type="journal article" date="2020" name="Nature">
        <title>Giant virus diversity and host interactions through global metagenomics.</title>
        <authorList>
            <person name="Schulz F."/>
            <person name="Roux S."/>
            <person name="Paez-Espino D."/>
            <person name="Jungbluth S."/>
            <person name="Walsh D.A."/>
            <person name="Denef V.J."/>
            <person name="McMahon K.D."/>
            <person name="Konstantinidis K.T."/>
            <person name="Eloe-Fadrosh E.A."/>
            <person name="Kyrpides N.C."/>
            <person name="Woyke T."/>
        </authorList>
    </citation>
    <scope>NUCLEOTIDE SEQUENCE</scope>
    <source>
        <strain evidence="2">GVMAG-M-3300023184-13</strain>
    </source>
</reference>
<dbReference type="EMBL" id="MN739987">
    <property type="protein sequence ID" value="QHT81654.1"/>
    <property type="molecule type" value="Genomic_DNA"/>
</dbReference>
<evidence type="ECO:0000256" key="1">
    <source>
        <dbReference type="SAM" id="MobiDB-lite"/>
    </source>
</evidence>
<feature type="region of interest" description="Disordered" evidence="1">
    <location>
        <begin position="68"/>
        <end position="155"/>
    </location>
</feature>
<name>A0A6C0HMM6_9ZZZZ</name>
<feature type="compositionally biased region" description="Polar residues" evidence="1">
    <location>
        <begin position="123"/>
        <end position="135"/>
    </location>
</feature>
<evidence type="ECO:0000313" key="2">
    <source>
        <dbReference type="EMBL" id="QHT81654.1"/>
    </source>
</evidence>
<feature type="compositionally biased region" description="Basic and acidic residues" evidence="1">
    <location>
        <begin position="144"/>
        <end position="155"/>
    </location>
</feature>
<dbReference type="AlphaFoldDB" id="A0A6C0HMM6"/>
<feature type="compositionally biased region" description="Pro residues" evidence="1">
    <location>
        <begin position="73"/>
        <end position="94"/>
    </location>
</feature>
<organism evidence="2">
    <name type="scientific">viral metagenome</name>
    <dbReference type="NCBI Taxonomy" id="1070528"/>
    <lineage>
        <taxon>unclassified sequences</taxon>
        <taxon>metagenomes</taxon>
        <taxon>organismal metagenomes</taxon>
    </lineage>
</organism>